<dbReference type="Gene3D" id="3.10.250.10">
    <property type="entry name" value="SRCR-like domain"/>
    <property type="match status" value="1"/>
</dbReference>
<evidence type="ECO:0000256" key="1">
    <source>
        <dbReference type="ARBA" id="ARBA00022729"/>
    </source>
</evidence>
<accession>A0AAD7R250</accession>
<keyword evidence="1 6" id="KW-0732">Signal</keyword>
<dbReference type="Pfam" id="PF00530">
    <property type="entry name" value="SRCR"/>
    <property type="match status" value="1"/>
</dbReference>
<dbReference type="GO" id="GO:0016020">
    <property type="term" value="C:membrane"/>
    <property type="evidence" value="ECO:0007669"/>
    <property type="project" value="InterPro"/>
</dbReference>
<reference evidence="8" key="1">
    <citation type="journal article" date="2023" name="Science">
        <title>Genome structures resolve the early diversification of teleost fishes.</title>
        <authorList>
            <person name="Parey E."/>
            <person name="Louis A."/>
            <person name="Montfort J."/>
            <person name="Bouchez O."/>
            <person name="Roques C."/>
            <person name="Iampietro C."/>
            <person name="Lluch J."/>
            <person name="Castinel A."/>
            <person name="Donnadieu C."/>
            <person name="Desvignes T."/>
            <person name="Floi Bucao C."/>
            <person name="Jouanno E."/>
            <person name="Wen M."/>
            <person name="Mejri S."/>
            <person name="Dirks R."/>
            <person name="Jansen H."/>
            <person name="Henkel C."/>
            <person name="Chen W.J."/>
            <person name="Zahm M."/>
            <person name="Cabau C."/>
            <person name="Klopp C."/>
            <person name="Thompson A.W."/>
            <person name="Robinson-Rechavi M."/>
            <person name="Braasch I."/>
            <person name="Lecointre G."/>
            <person name="Bobe J."/>
            <person name="Postlethwait J.H."/>
            <person name="Berthelot C."/>
            <person name="Roest Crollius H."/>
            <person name="Guiguen Y."/>
        </authorList>
    </citation>
    <scope>NUCLEOTIDE SEQUENCE</scope>
    <source>
        <strain evidence="8">NC1722</strain>
    </source>
</reference>
<keyword evidence="9" id="KW-1185">Reference proteome</keyword>
<organism evidence="8 9">
    <name type="scientific">Aldrovandia affinis</name>
    <dbReference type="NCBI Taxonomy" id="143900"/>
    <lineage>
        <taxon>Eukaryota</taxon>
        <taxon>Metazoa</taxon>
        <taxon>Chordata</taxon>
        <taxon>Craniata</taxon>
        <taxon>Vertebrata</taxon>
        <taxon>Euteleostomi</taxon>
        <taxon>Actinopterygii</taxon>
        <taxon>Neopterygii</taxon>
        <taxon>Teleostei</taxon>
        <taxon>Notacanthiformes</taxon>
        <taxon>Halosauridae</taxon>
        <taxon>Aldrovandia</taxon>
    </lineage>
</organism>
<dbReference type="Proteomes" id="UP001221898">
    <property type="component" value="Unassembled WGS sequence"/>
</dbReference>
<keyword evidence="2" id="KW-0677">Repeat</keyword>
<dbReference type="EMBL" id="JAINUG010001185">
    <property type="protein sequence ID" value="KAJ8358087.1"/>
    <property type="molecule type" value="Genomic_DNA"/>
</dbReference>
<keyword evidence="3 5" id="KW-1015">Disulfide bond</keyword>
<evidence type="ECO:0000313" key="9">
    <source>
        <dbReference type="Proteomes" id="UP001221898"/>
    </source>
</evidence>
<dbReference type="PANTHER" id="PTHR48071">
    <property type="entry name" value="SRCR DOMAIN-CONTAINING PROTEIN"/>
    <property type="match status" value="1"/>
</dbReference>
<feature type="non-terminal residue" evidence="8">
    <location>
        <position position="1"/>
    </location>
</feature>
<dbReference type="PANTHER" id="PTHR48071:SF18">
    <property type="entry name" value="DELETED IN MALIGNANT BRAIN TUMORS 1 PROTEIN-RELATED"/>
    <property type="match status" value="1"/>
</dbReference>
<name>A0AAD7R250_9TELE</name>
<dbReference type="FunFam" id="3.10.250.10:FF:000006">
    <property type="entry name" value="neurotrypsin isoform X2"/>
    <property type="match status" value="1"/>
</dbReference>
<feature type="disulfide bond" evidence="5">
    <location>
        <begin position="59"/>
        <end position="120"/>
    </location>
</feature>
<protein>
    <recommendedName>
        <fullName evidence="7">SRCR domain-containing protein</fullName>
    </recommendedName>
</protein>
<evidence type="ECO:0000256" key="2">
    <source>
        <dbReference type="ARBA" id="ARBA00022737"/>
    </source>
</evidence>
<evidence type="ECO:0000313" key="8">
    <source>
        <dbReference type="EMBL" id="KAJ8358087.1"/>
    </source>
</evidence>
<gene>
    <name evidence="8" type="ORF">AAFF_G00035130</name>
</gene>
<evidence type="ECO:0000256" key="5">
    <source>
        <dbReference type="PROSITE-ProRule" id="PRU00196"/>
    </source>
</evidence>
<dbReference type="SMART" id="SM00202">
    <property type="entry name" value="SR"/>
    <property type="match status" value="1"/>
</dbReference>
<feature type="chain" id="PRO_5042025593" description="SRCR domain-containing protein" evidence="6">
    <location>
        <begin position="19"/>
        <end position="128"/>
    </location>
</feature>
<feature type="signal peptide" evidence="6">
    <location>
        <begin position="1"/>
        <end position="18"/>
    </location>
</feature>
<dbReference type="InterPro" id="IPR001190">
    <property type="entry name" value="SRCR"/>
</dbReference>
<feature type="domain" description="SRCR" evidence="7">
    <location>
        <begin position="21"/>
        <end position="121"/>
    </location>
</feature>
<evidence type="ECO:0000256" key="4">
    <source>
        <dbReference type="ARBA" id="ARBA00023180"/>
    </source>
</evidence>
<dbReference type="AlphaFoldDB" id="A0AAD7R250"/>
<evidence type="ECO:0000259" key="7">
    <source>
        <dbReference type="PROSITE" id="PS50287"/>
    </source>
</evidence>
<feature type="disulfide bond" evidence="5">
    <location>
        <begin position="90"/>
        <end position="100"/>
    </location>
</feature>
<evidence type="ECO:0000256" key="3">
    <source>
        <dbReference type="ARBA" id="ARBA00023157"/>
    </source>
</evidence>
<comment type="caution">
    <text evidence="8">The sequence shown here is derived from an EMBL/GenBank/DDBJ whole genome shotgun (WGS) entry which is preliminary data.</text>
</comment>
<dbReference type="PROSITE" id="PS00420">
    <property type="entry name" value="SRCR_1"/>
    <property type="match status" value="1"/>
</dbReference>
<dbReference type="InterPro" id="IPR036772">
    <property type="entry name" value="SRCR-like_dom_sf"/>
</dbReference>
<dbReference type="SUPFAM" id="SSF56487">
    <property type="entry name" value="SRCR-like"/>
    <property type="match status" value="1"/>
</dbReference>
<evidence type="ECO:0000256" key="6">
    <source>
        <dbReference type="SAM" id="SignalP"/>
    </source>
</evidence>
<feature type="disulfide bond" evidence="5">
    <location>
        <begin position="46"/>
        <end position="110"/>
    </location>
</feature>
<dbReference type="PRINTS" id="PR00258">
    <property type="entry name" value="SPERACTRCPTR"/>
</dbReference>
<keyword evidence="4" id="KW-0325">Glycoprotein</keyword>
<sequence length="128" mass="13678">MRLLMTICAIALLSEANGTRVRLVDGESQCGGRVEVYQAGHWGTVCHDNWDMNDAEVVCRELGCGAAVAALQFAHYGQGAGIIFLDDLHCTGSEQSLLDCPSNGIGSHNCFHYQDAGVLCAGLNVTEY</sequence>
<dbReference type="PROSITE" id="PS50287">
    <property type="entry name" value="SRCR_2"/>
    <property type="match status" value="1"/>
</dbReference>
<proteinExistence type="predicted"/>